<organism evidence="1 2">
    <name type="scientific">Salinimicrobium marinum</name>
    <dbReference type="NCBI Taxonomy" id="680283"/>
    <lineage>
        <taxon>Bacteria</taxon>
        <taxon>Pseudomonadati</taxon>
        <taxon>Bacteroidota</taxon>
        <taxon>Flavobacteriia</taxon>
        <taxon>Flavobacteriales</taxon>
        <taxon>Flavobacteriaceae</taxon>
        <taxon>Salinimicrobium</taxon>
    </lineage>
</organism>
<dbReference type="Gene3D" id="3.10.490.10">
    <property type="entry name" value="Gamma-glutamyl cyclotransferase-like"/>
    <property type="match status" value="1"/>
</dbReference>
<dbReference type="EMBL" id="BMXB01000021">
    <property type="protein sequence ID" value="GHA49373.1"/>
    <property type="molecule type" value="Genomic_DNA"/>
</dbReference>
<evidence type="ECO:0008006" key="3">
    <source>
        <dbReference type="Google" id="ProtNLM"/>
    </source>
</evidence>
<name>A0A918SLH1_9FLAO</name>
<accession>A0A918SLH1</accession>
<dbReference type="RefSeq" id="WP_189606087.1">
    <property type="nucleotide sequence ID" value="NZ_BMXB01000021.1"/>
</dbReference>
<protein>
    <recommendedName>
        <fullName evidence="3">Histone deacetylase</fullName>
    </recommendedName>
</protein>
<evidence type="ECO:0000313" key="2">
    <source>
        <dbReference type="Proteomes" id="UP000610456"/>
    </source>
</evidence>
<dbReference type="AlphaFoldDB" id="A0A918SLH1"/>
<reference evidence="1" key="1">
    <citation type="journal article" date="2014" name="Int. J. Syst. Evol. Microbiol.">
        <title>Complete genome sequence of Corynebacterium casei LMG S-19264T (=DSM 44701T), isolated from a smear-ripened cheese.</title>
        <authorList>
            <consortium name="US DOE Joint Genome Institute (JGI-PGF)"/>
            <person name="Walter F."/>
            <person name="Albersmeier A."/>
            <person name="Kalinowski J."/>
            <person name="Ruckert C."/>
        </authorList>
    </citation>
    <scope>NUCLEOTIDE SEQUENCE</scope>
    <source>
        <strain evidence="1">KCTC 12719</strain>
    </source>
</reference>
<reference evidence="1" key="2">
    <citation type="submission" date="2020-09" db="EMBL/GenBank/DDBJ databases">
        <authorList>
            <person name="Sun Q."/>
            <person name="Kim S."/>
        </authorList>
    </citation>
    <scope>NUCLEOTIDE SEQUENCE</scope>
    <source>
        <strain evidence="1">KCTC 12719</strain>
    </source>
</reference>
<gene>
    <name evidence="1" type="ORF">GCM10007103_32750</name>
</gene>
<sequence>MKKNFNKLWYASYGSNLLEEWFSCYIGGGKPRGAYRTYPGCTDTTAPIASKPIKINTKFYFAKVSKTWSGGGPAFIKPKINENVSTLGRMNLITTEQFIELMKQEIIHEGNLTIDFDRAIKDTAFDLKRPESWYNKLLYLEKDEGYPIFTFTNMEFLTDEINPPNEHYLKIIIEGLKETYNLSPIQIEKYLRSKKGITCTEVEGQLGELIERGW</sequence>
<keyword evidence="2" id="KW-1185">Reference proteome</keyword>
<proteinExistence type="predicted"/>
<comment type="caution">
    <text evidence="1">The sequence shown here is derived from an EMBL/GenBank/DDBJ whole genome shotgun (WGS) entry which is preliminary data.</text>
</comment>
<evidence type="ECO:0000313" key="1">
    <source>
        <dbReference type="EMBL" id="GHA49373.1"/>
    </source>
</evidence>
<dbReference type="Proteomes" id="UP000610456">
    <property type="component" value="Unassembled WGS sequence"/>
</dbReference>